<feature type="transmembrane region" description="Helical" evidence="10">
    <location>
        <begin position="213"/>
        <end position="242"/>
    </location>
</feature>
<dbReference type="EMBL" id="CP051775">
    <property type="protein sequence ID" value="QJE72989.1"/>
    <property type="molecule type" value="Genomic_DNA"/>
</dbReference>
<dbReference type="GO" id="GO:0005886">
    <property type="term" value="C:plasma membrane"/>
    <property type="evidence" value="ECO:0007669"/>
    <property type="project" value="UniProtKB-SubCell"/>
</dbReference>
<dbReference type="PANTHER" id="PTHR30065">
    <property type="entry name" value="FLAGELLAR BIOSYNTHETIC PROTEIN FLIR"/>
    <property type="match status" value="1"/>
</dbReference>
<dbReference type="KEGG" id="acru:HHL28_07725"/>
<feature type="transmembrane region" description="Helical" evidence="10">
    <location>
        <begin position="40"/>
        <end position="60"/>
    </location>
</feature>
<evidence type="ECO:0000256" key="3">
    <source>
        <dbReference type="ARBA" id="ARBA00021717"/>
    </source>
</evidence>
<proteinExistence type="inferred from homology"/>
<sequence length="254" mass="27011">MQLDALVGGSLFAFLLVFVRLGSAFLVMPGIGEQFVNARFRLLLALSVSFLMMPVLKPILPDRPPSPGDLVLLILAEAVVGIFIGTLARVMLSSLETAGFMIANQLGLSAAQSFNPAMASPGNALSGLLGILAMVMLFATNLHHMLIMGIVDSYSLFAPGQGLPVGDATEHLARTVAQSFLVGIQLSAPFVVIGLLFYLGIGLVSRLVPQIQIFFVTAPIQILLGTLLFSLSLSGLMLFWLAAFEDQLVTILQP</sequence>
<evidence type="ECO:0000256" key="9">
    <source>
        <dbReference type="NCBIfam" id="TIGR01400"/>
    </source>
</evidence>
<dbReference type="Pfam" id="PF01311">
    <property type="entry name" value="Bac_export_1"/>
    <property type="match status" value="1"/>
</dbReference>
<accession>A0A858R636</accession>
<keyword evidence="7 10" id="KW-0472">Membrane</keyword>
<dbReference type="PRINTS" id="PR00953">
    <property type="entry name" value="TYPE3IMRPROT"/>
</dbReference>
<evidence type="ECO:0000256" key="1">
    <source>
        <dbReference type="ARBA" id="ARBA00002578"/>
    </source>
</evidence>
<dbReference type="GO" id="GO:0044780">
    <property type="term" value="P:bacterial-type flagellum assembly"/>
    <property type="evidence" value="ECO:0007669"/>
    <property type="project" value="UniProtKB-UniRule"/>
</dbReference>
<keyword evidence="6 10" id="KW-1133">Transmembrane helix</keyword>
<evidence type="ECO:0000256" key="8">
    <source>
        <dbReference type="ARBA" id="ARBA00023143"/>
    </source>
</evidence>
<keyword evidence="8 10" id="KW-0975">Bacterial flagellum</keyword>
<keyword evidence="11" id="KW-0282">Flagellum</keyword>
<keyword evidence="5 10" id="KW-0812">Transmembrane</keyword>
<comment type="function">
    <text evidence="1 10">Role in flagellar biosynthesis.</text>
</comment>
<evidence type="ECO:0000256" key="10">
    <source>
        <dbReference type="RuleBase" id="RU362071"/>
    </source>
</evidence>
<keyword evidence="12" id="KW-1185">Reference proteome</keyword>
<dbReference type="GO" id="GO:0009425">
    <property type="term" value="C:bacterial-type flagellum basal body"/>
    <property type="evidence" value="ECO:0007669"/>
    <property type="project" value="UniProtKB-SubCell"/>
</dbReference>
<evidence type="ECO:0000256" key="6">
    <source>
        <dbReference type="ARBA" id="ARBA00022989"/>
    </source>
</evidence>
<dbReference type="InterPro" id="IPR006303">
    <property type="entry name" value="FliR"/>
</dbReference>
<comment type="subcellular location">
    <subcellularLocation>
        <location evidence="10">Cell membrane</location>
        <topology evidence="10">Multi-pass membrane protein</topology>
    </subcellularLocation>
    <subcellularLocation>
        <location evidence="10">Bacterial flagellum basal body</location>
    </subcellularLocation>
</comment>
<keyword evidence="11" id="KW-0966">Cell projection</keyword>
<reference evidence="11" key="1">
    <citation type="submission" date="2020-04" db="EMBL/GenBank/DDBJ databases">
        <title>A desert anoxygenic phototrophic bacterium fixes CO2 using RubisCO under aerobic conditions.</title>
        <authorList>
            <person name="Tang K."/>
        </authorList>
    </citation>
    <scope>NUCLEOTIDE SEQUENCE [LARGE SCALE GENOMIC DNA]</scope>
    <source>
        <strain evidence="11">MIMtkB3</strain>
    </source>
</reference>
<dbReference type="Proteomes" id="UP000501891">
    <property type="component" value="Chromosome"/>
</dbReference>
<dbReference type="NCBIfam" id="TIGR01400">
    <property type="entry name" value="fliR"/>
    <property type="match status" value="1"/>
</dbReference>
<feature type="transmembrane region" description="Helical" evidence="10">
    <location>
        <begin position="72"/>
        <end position="92"/>
    </location>
</feature>
<evidence type="ECO:0000256" key="2">
    <source>
        <dbReference type="ARBA" id="ARBA00009772"/>
    </source>
</evidence>
<dbReference type="GO" id="GO:0006605">
    <property type="term" value="P:protein targeting"/>
    <property type="evidence" value="ECO:0007669"/>
    <property type="project" value="UniProtKB-UniRule"/>
</dbReference>
<feature type="transmembrane region" description="Helical" evidence="10">
    <location>
        <begin position="6"/>
        <end position="28"/>
    </location>
</feature>
<evidence type="ECO:0000256" key="7">
    <source>
        <dbReference type="ARBA" id="ARBA00023136"/>
    </source>
</evidence>
<gene>
    <name evidence="11" type="primary">fliR</name>
    <name evidence="11" type="ORF">HHL28_07725</name>
</gene>
<evidence type="ECO:0000313" key="11">
    <source>
        <dbReference type="EMBL" id="QJE72989.1"/>
    </source>
</evidence>
<comment type="similarity">
    <text evidence="2 10">Belongs to the FliR/MopE/SpaR family.</text>
</comment>
<organism evidence="11 12">
    <name type="scientific">Aerophototrophica crusticola</name>
    <dbReference type="NCBI Taxonomy" id="1709002"/>
    <lineage>
        <taxon>Bacteria</taxon>
        <taxon>Pseudomonadati</taxon>
        <taxon>Pseudomonadota</taxon>
        <taxon>Alphaproteobacteria</taxon>
        <taxon>Rhodospirillales</taxon>
        <taxon>Rhodospirillaceae</taxon>
        <taxon>Aerophototrophica</taxon>
    </lineage>
</organism>
<protein>
    <recommendedName>
        <fullName evidence="3 9">Flagellar biosynthetic protein FliR</fullName>
    </recommendedName>
</protein>
<feature type="transmembrane region" description="Helical" evidence="10">
    <location>
        <begin position="128"/>
        <end position="151"/>
    </location>
</feature>
<dbReference type="PANTHER" id="PTHR30065:SF8">
    <property type="entry name" value="FLAGELLAR BIOSYNTHETIC PROTEIN FLIR"/>
    <property type="match status" value="1"/>
</dbReference>
<dbReference type="InterPro" id="IPR002010">
    <property type="entry name" value="T3SS_IM_R"/>
</dbReference>
<evidence type="ECO:0000256" key="4">
    <source>
        <dbReference type="ARBA" id="ARBA00022475"/>
    </source>
</evidence>
<dbReference type="AlphaFoldDB" id="A0A858R636"/>
<feature type="transmembrane region" description="Helical" evidence="10">
    <location>
        <begin position="180"/>
        <end position="201"/>
    </location>
</feature>
<evidence type="ECO:0000313" key="12">
    <source>
        <dbReference type="Proteomes" id="UP000501891"/>
    </source>
</evidence>
<evidence type="ECO:0000256" key="5">
    <source>
        <dbReference type="ARBA" id="ARBA00022692"/>
    </source>
</evidence>
<keyword evidence="11" id="KW-0969">Cilium</keyword>
<keyword evidence="4 10" id="KW-1003">Cell membrane</keyword>
<name>A0A858R636_9PROT</name>